<evidence type="ECO:0000313" key="3">
    <source>
        <dbReference type="Proteomes" id="UP000682733"/>
    </source>
</evidence>
<dbReference type="EMBL" id="CAJNOK010012964">
    <property type="protein sequence ID" value="CAF1175102.1"/>
    <property type="molecule type" value="Genomic_DNA"/>
</dbReference>
<dbReference type="AlphaFoldDB" id="A0A8S2N2N0"/>
<evidence type="ECO:0000313" key="1">
    <source>
        <dbReference type="EMBL" id="CAF1175102.1"/>
    </source>
</evidence>
<comment type="caution">
    <text evidence="2">The sequence shown here is derived from an EMBL/GenBank/DDBJ whole genome shotgun (WGS) entry which is preliminary data.</text>
</comment>
<proteinExistence type="predicted"/>
<reference evidence="2" key="1">
    <citation type="submission" date="2021-02" db="EMBL/GenBank/DDBJ databases">
        <authorList>
            <person name="Nowell W R."/>
        </authorList>
    </citation>
    <scope>NUCLEOTIDE SEQUENCE</scope>
</reference>
<sequence length="132" mass="15771">MDETTGMNIYSRMATGGAQQQRDARNAMFMYFQLLIDILLGITGHDSKSKQNLIDHFRQLYDGNKVEEKVIEEYEREYKRGHVKSKYVTCSNSFEYCRIFRFQYCPSSRIFRFEYSLTMVSHSYKPEKQTIR</sequence>
<gene>
    <name evidence="1" type="ORF">OVA965_LOCUS22771</name>
    <name evidence="2" type="ORF">TMI583_LOCUS23484</name>
</gene>
<evidence type="ECO:0000313" key="2">
    <source>
        <dbReference type="EMBL" id="CAF3986286.1"/>
    </source>
</evidence>
<name>A0A8S2N2N0_9BILA</name>
<dbReference type="EMBL" id="CAJOBA010034487">
    <property type="protein sequence ID" value="CAF3986286.1"/>
    <property type="molecule type" value="Genomic_DNA"/>
</dbReference>
<dbReference type="Proteomes" id="UP000682733">
    <property type="component" value="Unassembled WGS sequence"/>
</dbReference>
<dbReference type="Proteomes" id="UP000677228">
    <property type="component" value="Unassembled WGS sequence"/>
</dbReference>
<organism evidence="2 3">
    <name type="scientific">Didymodactylos carnosus</name>
    <dbReference type="NCBI Taxonomy" id="1234261"/>
    <lineage>
        <taxon>Eukaryota</taxon>
        <taxon>Metazoa</taxon>
        <taxon>Spiralia</taxon>
        <taxon>Gnathifera</taxon>
        <taxon>Rotifera</taxon>
        <taxon>Eurotatoria</taxon>
        <taxon>Bdelloidea</taxon>
        <taxon>Philodinida</taxon>
        <taxon>Philodinidae</taxon>
        <taxon>Didymodactylos</taxon>
    </lineage>
</organism>
<protein>
    <submittedName>
        <fullName evidence="2">Uncharacterized protein</fullName>
    </submittedName>
</protein>
<accession>A0A8S2N2N0</accession>